<name>A0A2M7XFG0_9BACT</name>
<evidence type="ECO:0000313" key="2">
    <source>
        <dbReference type="Proteomes" id="UP000231263"/>
    </source>
</evidence>
<gene>
    <name evidence="1" type="ORF">CO173_02495</name>
</gene>
<dbReference type="Proteomes" id="UP000231263">
    <property type="component" value="Unassembled WGS sequence"/>
</dbReference>
<reference evidence="2" key="1">
    <citation type="submission" date="2017-09" db="EMBL/GenBank/DDBJ databases">
        <title>Depth-based differentiation of microbial function through sediment-hosted aquifers and enrichment of novel symbionts in the deep terrestrial subsurface.</title>
        <authorList>
            <person name="Probst A.J."/>
            <person name="Ladd B."/>
            <person name="Jarett J.K."/>
            <person name="Geller-Mcgrath D.E."/>
            <person name="Sieber C.M.K."/>
            <person name="Emerson J.B."/>
            <person name="Anantharaman K."/>
            <person name="Thomas B.C."/>
            <person name="Malmstrom R."/>
            <person name="Stieglmeier M."/>
            <person name="Klingl A."/>
            <person name="Woyke T."/>
            <person name="Ryan C.M."/>
            <person name="Banfield J.F."/>
        </authorList>
    </citation>
    <scope>NUCLEOTIDE SEQUENCE [LARGE SCALE GENOMIC DNA]</scope>
</reference>
<proteinExistence type="predicted"/>
<organism evidence="1 2">
    <name type="scientific">Candidatus Uhrbacteria bacterium CG_4_9_14_3_um_filter_41_35</name>
    <dbReference type="NCBI Taxonomy" id="1975034"/>
    <lineage>
        <taxon>Bacteria</taxon>
        <taxon>Candidatus Uhriibacteriota</taxon>
    </lineage>
</organism>
<protein>
    <submittedName>
        <fullName evidence="1">Uncharacterized protein</fullName>
    </submittedName>
</protein>
<dbReference type="AlphaFoldDB" id="A0A2M7XFG0"/>
<accession>A0A2M7XFG0</accession>
<sequence>MKAEYCPPNTRLLRAARALAEKLRNELWLEAVQPTIVGEATPEIVVWATSAEATTEKTFLHDGVIYPVTIYVS</sequence>
<comment type="caution">
    <text evidence="1">The sequence shown here is derived from an EMBL/GenBank/DDBJ whole genome shotgun (WGS) entry which is preliminary data.</text>
</comment>
<dbReference type="EMBL" id="PFWT01000009">
    <property type="protein sequence ID" value="PJA46614.1"/>
    <property type="molecule type" value="Genomic_DNA"/>
</dbReference>
<evidence type="ECO:0000313" key="1">
    <source>
        <dbReference type="EMBL" id="PJA46614.1"/>
    </source>
</evidence>